<gene>
    <name evidence="2" type="ORF">CCS01_06900</name>
</gene>
<feature type="transmembrane region" description="Helical" evidence="1">
    <location>
        <begin position="37"/>
        <end position="56"/>
    </location>
</feature>
<keyword evidence="1" id="KW-0472">Membrane</keyword>
<keyword evidence="1" id="KW-1133">Transmembrane helix</keyword>
<dbReference type="Proteomes" id="UP000239724">
    <property type="component" value="Unassembled WGS sequence"/>
</dbReference>
<feature type="transmembrane region" description="Helical" evidence="1">
    <location>
        <begin position="98"/>
        <end position="118"/>
    </location>
</feature>
<dbReference type="AlphaFoldDB" id="A0A2S6NKH6"/>
<accession>A0A2S6NKH6</accession>
<dbReference type="EMBL" id="NHRY01000070">
    <property type="protein sequence ID" value="PPQ35594.1"/>
    <property type="molecule type" value="Genomic_DNA"/>
</dbReference>
<name>A0A2S6NKH6_RHOGL</name>
<feature type="transmembrane region" description="Helical" evidence="1">
    <location>
        <begin position="138"/>
        <end position="155"/>
    </location>
</feature>
<comment type="caution">
    <text evidence="2">The sequence shown here is derived from an EMBL/GenBank/DDBJ whole genome shotgun (WGS) entry which is preliminary data.</text>
</comment>
<reference evidence="2 3" key="1">
    <citation type="journal article" date="2018" name="Arch. Microbiol.">
        <title>New insights into the metabolic potential of the phototrophic purple bacterium Rhodopila globiformis DSM 161(T) from its draft genome sequence and evidence for a vanadium-dependent nitrogenase.</title>
        <authorList>
            <person name="Imhoff J.F."/>
            <person name="Rahn T."/>
            <person name="Kunzel S."/>
            <person name="Neulinger S.C."/>
        </authorList>
    </citation>
    <scope>NUCLEOTIDE SEQUENCE [LARGE SCALE GENOMIC DNA]</scope>
    <source>
        <strain evidence="2 3">DSM 161</strain>
    </source>
</reference>
<feature type="transmembrane region" description="Helical" evidence="1">
    <location>
        <begin position="161"/>
        <end position="183"/>
    </location>
</feature>
<organism evidence="2 3">
    <name type="scientific">Rhodopila globiformis</name>
    <name type="common">Rhodopseudomonas globiformis</name>
    <dbReference type="NCBI Taxonomy" id="1071"/>
    <lineage>
        <taxon>Bacteria</taxon>
        <taxon>Pseudomonadati</taxon>
        <taxon>Pseudomonadota</taxon>
        <taxon>Alphaproteobacteria</taxon>
        <taxon>Acetobacterales</taxon>
        <taxon>Acetobacteraceae</taxon>
        <taxon>Rhodopila</taxon>
    </lineage>
</organism>
<sequence length="193" mass="20977">MGAAFATAVGLAAITLAVSDFATTALGRALCVTTRFSFLLFWVTYTGGALKTLFGVAFQPVAWRGRDFGLAFAAAHLVNIGLFVWLCRISAQPPLSPPVFWFLAIGTIWIYVVALLSIRRLARAIGYLRWRMLRVAGMEYISLTFLLTFVGHRLHGSASGILLYVPFATLSLAGSFLRLTAWASRGAIATKRA</sequence>
<evidence type="ECO:0000313" key="2">
    <source>
        <dbReference type="EMBL" id="PPQ35594.1"/>
    </source>
</evidence>
<proteinExistence type="predicted"/>
<keyword evidence="3" id="KW-1185">Reference proteome</keyword>
<protein>
    <recommendedName>
        <fullName evidence="4">Ferric oxidoreductase domain-containing protein</fullName>
    </recommendedName>
</protein>
<evidence type="ECO:0000313" key="3">
    <source>
        <dbReference type="Proteomes" id="UP000239724"/>
    </source>
</evidence>
<feature type="transmembrane region" description="Helical" evidence="1">
    <location>
        <begin position="68"/>
        <end position="86"/>
    </location>
</feature>
<evidence type="ECO:0000256" key="1">
    <source>
        <dbReference type="SAM" id="Phobius"/>
    </source>
</evidence>
<evidence type="ECO:0008006" key="4">
    <source>
        <dbReference type="Google" id="ProtNLM"/>
    </source>
</evidence>
<keyword evidence="1" id="KW-0812">Transmembrane</keyword>